<evidence type="ECO:0000313" key="1">
    <source>
        <dbReference type="EMBL" id="MCW4094034.1"/>
    </source>
</evidence>
<reference evidence="1" key="1">
    <citation type="submission" date="2022-11" db="EMBL/GenBank/DDBJ databases">
        <title>Genomic repertoires linked with pathogenic potency of arthritogenic Prevotella copri isolated from the gut of rheumatoid arthritis patients.</title>
        <authorList>
            <person name="Nii T."/>
            <person name="Maeda Y."/>
            <person name="Motooka D."/>
            <person name="Naito M."/>
            <person name="Matsumoto Y."/>
            <person name="Ogawa T."/>
            <person name="Oguro-Igashira E."/>
            <person name="Kishikawa T."/>
            <person name="Yamashita M."/>
            <person name="Koizumi S."/>
            <person name="Kurakawa T."/>
            <person name="Okumura R."/>
            <person name="Kayama H."/>
            <person name="Murakami M."/>
            <person name="Sakaguchi T."/>
            <person name="Das B."/>
            <person name="Nakamura S."/>
            <person name="Okada Y."/>
            <person name="Kumanogoh A."/>
            <person name="Takeda K."/>
        </authorList>
    </citation>
    <scope>NUCLEOTIDE SEQUENCE</scope>
    <source>
        <strain evidence="1">N016-13</strain>
    </source>
</reference>
<dbReference type="Pfam" id="PF09564">
    <property type="entry name" value="RE_NgoBV"/>
    <property type="match status" value="1"/>
</dbReference>
<protein>
    <submittedName>
        <fullName evidence="1">NgoBV family restriction endonuclease</fullName>
        <ecNumber evidence="1">3.1.21.-</ecNumber>
    </submittedName>
</protein>
<name>A0AAW5TSH4_9BACT</name>
<dbReference type="InterPro" id="IPR019064">
    <property type="entry name" value="Restrct_endonuc_II_NlaIV"/>
</dbReference>
<dbReference type="EC" id="3.1.21.-" evidence="1"/>
<evidence type="ECO:0000313" key="2">
    <source>
        <dbReference type="Proteomes" id="UP001209074"/>
    </source>
</evidence>
<dbReference type="AlphaFoldDB" id="A0AAW5TSH4"/>
<dbReference type="EMBL" id="JAPDUS010000019">
    <property type="protein sequence ID" value="MCW4094034.1"/>
    <property type="molecule type" value="Genomic_DNA"/>
</dbReference>
<dbReference type="Proteomes" id="UP001209074">
    <property type="component" value="Unassembled WGS sequence"/>
</dbReference>
<proteinExistence type="predicted"/>
<accession>A0AAW5TSH4</accession>
<keyword evidence="1" id="KW-0540">Nuclease</keyword>
<organism evidence="1 2">
    <name type="scientific">Segatella copri</name>
    <dbReference type="NCBI Taxonomy" id="165179"/>
    <lineage>
        <taxon>Bacteria</taxon>
        <taxon>Pseudomonadati</taxon>
        <taxon>Bacteroidota</taxon>
        <taxon>Bacteroidia</taxon>
        <taxon>Bacteroidales</taxon>
        <taxon>Prevotellaceae</taxon>
        <taxon>Segatella</taxon>
    </lineage>
</organism>
<dbReference type="GO" id="GO:0009036">
    <property type="term" value="F:type II site-specific deoxyribonuclease activity"/>
    <property type="evidence" value="ECO:0007669"/>
    <property type="project" value="InterPro"/>
</dbReference>
<keyword evidence="1" id="KW-0378">Hydrolase</keyword>
<dbReference type="RefSeq" id="WP_264980795.1">
    <property type="nucleotide sequence ID" value="NZ_JAPDUS010000019.1"/>
</dbReference>
<comment type="caution">
    <text evidence="1">The sequence shown here is derived from an EMBL/GenBank/DDBJ whole genome shotgun (WGS) entry which is preliminary data.</text>
</comment>
<keyword evidence="1" id="KW-0255">Endonuclease</keyword>
<gene>
    <name evidence="1" type="ORF">ONT05_10825</name>
</gene>
<sequence length="251" mass="29593">MTATEVYNKLLNDDKILTQQGRITFKFSDVDIIVKQRDVVGNIMQEWLEGWLRHNGVEYAPNENTQMPPDVFLDPQDKKHNLMEVKAFNYAASPGFDIADFRMYEREIKEKPWMLDVDYLVFGYDMSEDGVVTVKNLWLKKVWEICRPMSSGSGKNKVIWPLNLQIKQGVVHKIRPAKWYGVSKSFKTFECVEDFLSAVEETVYKNKDTRDDGPGWLDGTLRNYETFYGKQLRVPRWYEIESKYYLKNKKK</sequence>